<feature type="region of interest" description="Disordered" evidence="1">
    <location>
        <begin position="312"/>
        <end position="367"/>
    </location>
</feature>
<feature type="region of interest" description="Disordered" evidence="1">
    <location>
        <begin position="117"/>
        <end position="150"/>
    </location>
</feature>
<dbReference type="GO" id="GO:0051382">
    <property type="term" value="P:kinetochore assembly"/>
    <property type="evidence" value="ECO:0007669"/>
    <property type="project" value="InterPro"/>
</dbReference>
<feature type="compositionally biased region" description="Polar residues" evidence="1">
    <location>
        <begin position="597"/>
        <end position="619"/>
    </location>
</feature>
<dbReference type="GO" id="GO:0007059">
    <property type="term" value="P:chromosome segregation"/>
    <property type="evidence" value="ECO:0007669"/>
    <property type="project" value="TreeGrafter"/>
</dbReference>
<gene>
    <name evidence="2" type="ORF">GDO78_003562</name>
</gene>
<feature type="compositionally biased region" description="Acidic residues" evidence="1">
    <location>
        <begin position="634"/>
        <end position="646"/>
    </location>
</feature>
<evidence type="ECO:0000313" key="3">
    <source>
        <dbReference type="Proteomes" id="UP000770717"/>
    </source>
</evidence>
<dbReference type="AlphaFoldDB" id="A0A8J6K0S4"/>
<feature type="region of interest" description="Disordered" evidence="1">
    <location>
        <begin position="76"/>
        <end position="99"/>
    </location>
</feature>
<evidence type="ECO:0000256" key="1">
    <source>
        <dbReference type="SAM" id="MobiDB-lite"/>
    </source>
</evidence>
<feature type="compositionally biased region" description="Acidic residues" evidence="1">
    <location>
        <begin position="546"/>
        <end position="570"/>
    </location>
</feature>
<feature type="compositionally biased region" description="Polar residues" evidence="1">
    <location>
        <begin position="136"/>
        <end position="150"/>
    </location>
</feature>
<dbReference type="GO" id="GO:0000278">
    <property type="term" value="P:mitotic cell cycle"/>
    <property type="evidence" value="ECO:0007669"/>
    <property type="project" value="TreeGrafter"/>
</dbReference>
<keyword evidence="3" id="KW-1185">Reference proteome</keyword>
<dbReference type="InterPro" id="IPR028255">
    <property type="entry name" value="CENP-T"/>
</dbReference>
<dbReference type="GO" id="GO:0003677">
    <property type="term" value="F:DNA binding"/>
    <property type="evidence" value="ECO:0007669"/>
    <property type="project" value="InterPro"/>
</dbReference>
<dbReference type="PANTHER" id="PTHR46904">
    <property type="entry name" value="CENTROMERE PROTEIN T"/>
    <property type="match status" value="1"/>
</dbReference>
<comment type="caution">
    <text evidence="2">The sequence shown here is derived from an EMBL/GenBank/DDBJ whole genome shotgun (WGS) entry which is preliminary data.</text>
</comment>
<dbReference type="EMBL" id="WNTK01000012">
    <property type="protein sequence ID" value="KAG9475161.1"/>
    <property type="molecule type" value="Genomic_DNA"/>
</dbReference>
<feature type="region of interest" description="Disordered" evidence="1">
    <location>
        <begin position="667"/>
        <end position="708"/>
    </location>
</feature>
<feature type="region of interest" description="Disordered" evidence="1">
    <location>
        <begin position="26"/>
        <end position="58"/>
    </location>
</feature>
<accession>A0A8J6K0S4</accession>
<organism evidence="2 3">
    <name type="scientific">Eleutherodactylus coqui</name>
    <name type="common">Puerto Rican coqui</name>
    <dbReference type="NCBI Taxonomy" id="57060"/>
    <lineage>
        <taxon>Eukaryota</taxon>
        <taxon>Metazoa</taxon>
        <taxon>Chordata</taxon>
        <taxon>Craniata</taxon>
        <taxon>Vertebrata</taxon>
        <taxon>Euteleostomi</taxon>
        <taxon>Amphibia</taxon>
        <taxon>Batrachia</taxon>
        <taxon>Anura</taxon>
        <taxon>Neobatrachia</taxon>
        <taxon>Hyloidea</taxon>
        <taxon>Eleutherodactylidae</taxon>
        <taxon>Eleutherodactylinae</taxon>
        <taxon>Eleutherodactylus</taxon>
        <taxon>Eleutherodactylus</taxon>
    </lineage>
</organism>
<feature type="compositionally biased region" description="Low complexity" evidence="1">
    <location>
        <begin position="579"/>
        <end position="595"/>
    </location>
</feature>
<dbReference type="OrthoDB" id="9909186at2759"/>
<dbReference type="Proteomes" id="UP000770717">
    <property type="component" value="Unassembled WGS sequence"/>
</dbReference>
<proteinExistence type="predicted"/>
<feature type="compositionally biased region" description="Basic and acidic residues" evidence="1">
    <location>
        <begin position="317"/>
        <end position="326"/>
    </location>
</feature>
<feature type="compositionally biased region" description="Basic residues" evidence="1">
    <location>
        <begin position="27"/>
        <end position="36"/>
    </location>
</feature>
<dbReference type="GO" id="GO:0000776">
    <property type="term" value="C:kinetochore"/>
    <property type="evidence" value="ECO:0007669"/>
    <property type="project" value="InterPro"/>
</dbReference>
<evidence type="ECO:0000313" key="2">
    <source>
        <dbReference type="EMBL" id="KAG9475161.1"/>
    </source>
</evidence>
<feature type="compositionally biased region" description="Polar residues" evidence="1">
    <location>
        <begin position="475"/>
        <end position="484"/>
    </location>
</feature>
<feature type="region of interest" description="Disordered" evidence="1">
    <location>
        <begin position="460"/>
        <end position="646"/>
    </location>
</feature>
<protein>
    <submittedName>
        <fullName evidence="2">Uncharacterized protein</fullName>
    </submittedName>
</protein>
<dbReference type="PANTHER" id="PTHR46904:SF1">
    <property type="entry name" value="CENTROMERE PROTEIN T"/>
    <property type="match status" value="1"/>
</dbReference>
<feature type="compositionally biased region" description="Polar residues" evidence="1">
    <location>
        <begin position="37"/>
        <end position="55"/>
    </location>
</feature>
<feature type="compositionally biased region" description="Basic and acidic residues" evidence="1">
    <location>
        <begin position="460"/>
        <end position="471"/>
    </location>
</feature>
<reference evidence="2" key="1">
    <citation type="thesis" date="2020" institute="ProQuest LLC" country="789 East Eisenhower Parkway, Ann Arbor, MI, USA">
        <title>Comparative Genomics and Chromosome Evolution.</title>
        <authorList>
            <person name="Mudd A.B."/>
        </authorList>
    </citation>
    <scope>NUCLEOTIDE SEQUENCE</scope>
    <source>
        <strain evidence="2">HN-11 Male</strain>
        <tissue evidence="2">Kidney and liver</tissue>
    </source>
</reference>
<name>A0A8J6K0S4_ELECQ</name>
<sequence length="737" mass="81827">MEGSPDNITTRSLLKGILATEPDRTVVKNRRKKRTSAQRSTSYVHQYDNSSSPSMNLRGKMKGRLTRSLGKSALTASAIKRKVETHSRTTKGSSPIMKALDDMTPRNLLRKIIQHEDEESMIVSQRTKAAADDQNQENPSTGQTSSLSSVNLSLPELQETEHIRVFGNIKDKRKRRVSEFEREVDKEGEASMKVAAGNKQKDSPTVTFASLSGVNLSLSDLQEKEHVRVFRKAKDQRKRRVSQFEREVDKGLSVNKEGETSMIGSRRMTGAAGNKQKDTPTAKLTSLSSVNLSLPDLQETEHVRVFRKATDKRKHRVSEFGREVDKGLSANKENYKTSNVRSDSPDSLVKSDSQLGSSDLEIPSTPESPVRKFLQRRPKRTHMMSVGDFERELEAQQLSEGSQECFIESVEGDTSDSLSTEIFVPLKKRSKYNFFANPSKIGGTPRGASKLLAFDEIKGANDELLETETRKRNTSVRTTSNAQSPEEDANEDIGENHGEPSDDSDEDIGDNHGEPSDDSDEDIGDNHGEPSDDSDEDIGDNHGEPGDDSDEDDASVDESEVGDDIIEVEAGDVFMDVDNNTQQSKSSPSNSPKQSTDSEYSPNLPQTRHSSKSGMSSANYIHLHSANASRPEESSEASESSDDENLDLAINREIVKKKENHQMLLSASPGTPAYVKKAPSAQVRPIKPAVSKKIQRTNSTRPKKEKSIFTRSQLKQIFSHRAQMRVSKEAMEDVEKW</sequence>